<dbReference type="EMBL" id="CP022541">
    <property type="protein sequence ID" value="ASP23433.1"/>
    <property type="molecule type" value="Genomic_DNA"/>
</dbReference>
<dbReference type="AlphaFoldDB" id="A0A222EB66"/>
<organism evidence="1 2">
    <name type="scientific">Antarctobacter heliothermus</name>
    <dbReference type="NCBI Taxonomy" id="74033"/>
    <lineage>
        <taxon>Bacteria</taxon>
        <taxon>Pseudomonadati</taxon>
        <taxon>Pseudomonadota</taxon>
        <taxon>Alphaproteobacteria</taxon>
        <taxon>Rhodobacterales</taxon>
        <taxon>Roseobacteraceae</taxon>
        <taxon>Antarctobacter</taxon>
    </lineage>
</organism>
<evidence type="ECO:0000313" key="2">
    <source>
        <dbReference type="Proteomes" id="UP000203589"/>
    </source>
</evidence>
<gene>
    <name evidence="1" type="ORF">ANTHELSMS3_05050</name>
</gene>
<dbReference type="RefSeq" id="WP_157733640.1">
    <property type="nucleotide sequence ID" value="NZ_CP022541.1"/>
</dbReference>
<dbReference type="Proteomes" id="UP000203589">
    <property type="component" value="Plasmid pSMS3-1"/>
</dbReference>
<protein>
    <submittedName>
        <fullName evidence="1">Uncharacterized protein</fullName>
    </submittedName>
</protein>
<accession>A0A222EB66</accession>
<dbReference type="KEGG" id="aht:ANTHELSMS3_05050"/>
<geneLocation type="plasmid" evidence="2">
    <name>psms3-1</name>
</geneLocation>
<name>A0A222EB66_9RHOB</name>
<keyword evidence="2" id="KW-1185">Reference proteome</keyword>
<reference evidence="1 2" key="1">
    <citation type="submission" date="2017-07" db="EMBL/GenBank/DDBJ databases">
        <title>Genome Sequence of Antarctobacter heliothermus Strain SMS3 Isolated from a culture of the Diatom Skeletonema marinoi.</title>
        <authorList>
            <person name="Topel M."/>
            <person name="Pinder M.I.M."/>
            <person name="Johansson O.N."/>
            <person name="Kourtchenko O."/>
            <person name="Godhe A."/>
            <person name="Clarke A.K."/>
        </authorList>
    </citation>
    <scope>NUCLEOTIDE SEQUENCE [LARGE SCALE GENOMIC DNA]</scope>
    <source>
        <strain evidence="1 2">SMS3</strain>
        <plasmid evidence="2">Plasmid psms3-1</plasmid>
    </source>
</reference>
<sequence>MPVRSGLRLCLVLLCGLVLASLGVTEFGPHPESTRIAAVDDHNHEPEAQGHCHPGIDCAAPVIFIATPLPEVTLACLDAPCQSEARMDKGWRFTDDPPPPRTLV</sequence>
<proteinExistence type="predicted"/>
<evidence type="ECO:0000313" key="1">
    <source>
        <dbReference type="EMBL" id="ASP23433.1"/>
    </source>
</evidence>
<dbReference type="OrthoDB" id="7862777at2"/>
<keyword evidence="1" id="KW-0614">Plasmid</keyword>